<accession>A0A6A5S2X8</accession>
<dbReference type="GeneID" id="54355291"/>
<gene>
    <name evidence="1" type="ORF">M421DRAFT_88036</name>
</gene>
<evidence type="ECO:0000313" key="1">
    <source>
        <dbReference type="EMBL" id="KAF1933980.1"/>
    </source>
</evidence>
<name>A0A6A5S2X8_9PLEO</name>
<reference evidence="1" key="1">
    <citation type="journal article" date="2020" name="Stud. Mycol.">
        <title>101 Dothideomycetes genomes: a test case for predicting lifestyles and emergence of pathogens.</title>
        <authorList>
            <person name="Haridas S."/>
            <person name="Albert R."/>
            <person name="Binder M."/>
            <person name="Bloem J."/>
            <person name="Labutti K."/>
            <person name="Salamov A."/>
            <person name="Andreopoulos B."/>
            <person name="Baker S."/>
            <person name="Barry K."/>
            <person name="Bills G."/>
            <person name="Bluhm B."/>
            <person name="Cannon C."/>
            <person name="Castanera R."/>
            <person name="Culley D."/>
            <person name="Daum C."/>
            <person name="Ezra D."/>
            <person name="Gonzalez J."/>
            <person name="Henrissat B."/>
            <person name="Kuo A."/>
            <person name="Liang C."/>
            <person name="Lipzen A."/>
            <person name="Lutzoni F."/>
            <person name="Magnuson J."/>
            <person name="Mondo S."/>
            <person name="Nolan M."/>
            <person name="Ohm R."/>
            <person name="Pangilinan J."/>
            <person name="Park H.-J."/>
            <person name="Ramirez L."/>
            <person name="Alfaro M."/>
            <person name="Sun H."/>
            <person name="Tritt A."/>
            <person name="Yoshinaga Y."/>
            <person name="Zwiers L.-H."/>
            <person name="Turgeon B."/>
            <person name="Goodwin S."/>
            <person name="Spatafora J."/>
            <person name="Crous P."/>
            <person name="Grigoriev I."/>
        </authorList>
    </citation>
    <scope>NUCLEOTIDE SEQUENCE</scope>
    <source>
        <strain evidence="1">CBS 183.55</strain>
    </source>
</reference>
<dbReference type="RefSeq" id="XP_033454228.1">
    <property type="nucleotide sequence ID" value="XM_033597624.1"/>
</dbReference>
<dbReference type="EMBL" id="ML978956">
    <property type="protein sequence ID" value="KAF1933980.1"/>
    <property type="molecule type" value="Genomic_DNA"/>
</dbReference>
<keyword evidence="2" id="KW-1185">Reference proteome</keyword>
<evidence type="ECO:0000313" key="2">
    <source>
        <dbReference type="Proteomes" id="UP000800082"/>
    </source>
</evidence>
<sequence>MAWLPMALCTCADPGTESILGSVTGACAWRSGWRLQGNAQPVDRSEPDGGRRFAVSPCAAAVSAEPNWLSAAPSLRLLPPSMPLQSQQQPSRSLPFYELIVEDASPGGRFQSRAEKGNLASRILRWVTTSANLVS</sequence>
<dbReference type="AlphaFoldDB" id="A0A6A5S2X8"/>
<protein>
    <submittedName>
        <fullName evidence="1">Uncharacterized protein</fullName>
    </submittedName>
</protein>
<dbReference type="Proteomes" id="UP000800082">
    <property type="component" value="Unassembled WGS sequence"/>
</dbReference>
<organism evidence="1 2">
    <name type="scientific">Didymella exigua CBS 183.55</name>
    <dbReference type="NCBI Taxonomy" id="1150837"/>
    <lineage>
        <taxon>Eukaryota</taxon>
        <taxon>Fungi</taxon>
        <taxon>Dikarya</taxon>
        <taxon>Ascomycota</taxon>
        <taxon>Pezizomycotina</taxon>
        <taxon>Dothideomycetes</taxon>
        <taxon>Pleosporomycetidae</taxon>
        <taxon>Pleosporales</taxon>
        <taxon>Pleosporineae</taxon>
        <taxon>Didymellaceae</taxon>
        <taxon>Didymella</taxon>
    </lineage>
</organism>
<proteinExistence type="predicted"/>